<evidence type="ECO:0000256" key="1">
    <source>
        <dbReference type="ARBA" id="ARBA00022679"/>
    </source>
</evidence>
<dbReference type="GO" id="GO:0003723">
    <property type="term" value="F:RNA binding"/>
    <property type="evidence" value="ECO:0007669"/>
    <property type="project" value="InterPro"/>
</dbReference>
<dbReference type="InterPro" id="IPR007094">
    <property type="entry name" value="RNA-dir_pol_PSvirus"/>
</dbReference>
<dbReference type="SUPFAM" id="SSF56672">
    <property type="entry name" value="DNA/RNA polymerases"/>
    <property type="match status" value="1"/>
</dbReference>
<feature type="domain" description="RdRp catalytic" evidence="4">
    <location>
        <begin position="202"/>
        <end position="315"/>
    </location>
</feature>
<dbReference type="InterPro" id="IPR043502">
    <property type="entry name" value="DNA/RNA_pol_sf"/>
</dbReference>
<dbReference type="InterPro" id="IPR001205">
    <property type="entry name" value="RNA-dir_pol_C"/>
</dbReference>
<sequence>MPIGKINDKVYANKWHKARAQKWSRSWPNKHSVKIWWSNYCHRQRLARTAKWDFRKWDACVSSLRRDLREIKLTPLPLSKAPSTFDELGASPGLGLSGKKEYATKGDIPIRDIEQMWDDLSNGRLHRIPDYSIAFRSHLVKADDPPKARVVLVSPGPLAIVEKCWAEPLYLALKSTRFPKPWATGFDWFSGDSARLLQTFNQDSLSMDFSSFDLSAPTFMIKDVFHIIAECFSMTNIERSVLDSIMRSHCCSWAKHNGRRYRMSGGIRTGSSLTHIIGTFICILMTRYLTEPEVQSCSYGDDVVVNTVLPLNKIVQRARETSSFLISPSKSKKGVHWLGLHYIGGRWEVENEDRRWGQMFFPEYIGDNPDLQCQLLHSHLLSAGTGRMASEIRGIIRRSGVTSIFPQLDRQLAKCVYLPLATDQLSRASNIFEAERLLKMHMEGA</sequence>
<keyword evidence="1" id="KW-0808">Transferase</keyword>
<dbReference type="EMBL" id="KX884098">
    <property type="protein sequence ID" value="APG78211.1"/>
    <property type="molecule type" value="Genomic_RNA"/>
</dbReference>
<evidence type="ECO:0000256" key="2">
    <source>
        <dbReference type="ARBA" id="ARBA00022695"/>
    </source>
</evidence>
<organism evidence="5">
    <name type="scientific">Beihai partiti-like virus 7</name>
    <dbReference type="NCBI Taxonomy" id="1922509"/>
    <lineage>
        <taxon>Viruses</taxon>
        <taxon>Riboviria</taxon>
    </lineage>
</organism>
<dbReference type="Pfam" id="PF00680">
    <property type="entry name" value="RdRP_1"/>
    <property type="match status" value="1"/>
</dbReference>
<protein>
    <submittedName>
        <fullName evidence="5">RdRp</fullName>
    </submittedName>
</protein>
<dbReference type="GO" id="GO:0003968">
    <property type="term" value="F:RNA-directed RNA polymerase activity"/>
    <property type="evidence" value="ECO:0007669"/>
    <property type="project" value="InterPro"/>
</dbReference>
<keyword evidence="2" id="KW-0548">Nucleotidyltransferase</keyword>
<dbReference type="GO" id="GO:0039694">
    <property type="term" value="P:viral RNA genome replication"/>
    <property type="evidence" value="ECO:0007669"/>
    <property type="project" value="InterPro"/>
</dbReference>
<keyword evidence="3" id="KW-0693">Viral RNA replication</keyword>
<proteinExistence type="predicted"/>
<accession>A0A1L3KLC0</accession>
<dbReference type="GO" id="GO:0006351">
    <property type="term" value="P:DNA-templated transcription"/>
    <property type="evidence" value="ECO:0007669"/>
    <property type="project" value="InterPro"/>
</dbReference>
<evidence type="ECO:0000259" key="4">
    <source>
        <dbReference type="PROSITE" id="PS50507"/>
    </source>
</evidence>
<evidence type="ECO:0000313" key="5">
    <source>
        <dbReference type="EMBL" id="APG78211.1"/>
    </source>
</evidence>
<reference evidence="5" key="1">
    <citation type="journal article" date="2016" name="Nature">
        <title>Redefining the invertebrate RNA virosphere.</title>
        <authorList>
            <person name="Shi M."/>
            <person name="Lin X.D."/>
            <person name="Tian J.H."/>
            <person name="Chen L.J."/>
            <person name="Chen X."/>
            <person name="Li C.X."/>
            <person name="Qin X.C."/>
            <person name="Li J."/>
            <person name="Cao J.P."/>
            <person name="Eden J.S."/>
            <person name="Buchmann J."/>
            <person name="Wang W."/>
            <person name="Xu J."/>
            <person name="Holmes E.C."/>
            <person name="Zhang Y.Z."/>
        </authorList>
    </citation>
    <scope>NUCLEOTIDE SEQUENCE</scope>
    <source>
        <strain evidence="5">HOU343377</strain>
    </source>
</reference>
<dbReference type="PROSITE" id="PS50507">
    <property type="entry name" value="RDRP_SSRNA_POS"/>
    <property type="match status" value="1"/>
</dbReference>
<evidence type="ECO:0000256" key="3">
    <source>
        <dbReference type="ARBA" id="ARBA00022953"/>
    </source>
</evidence>
<name>A0A1L3KLC0_9VIRU</name>